<evidence type="ECO:0000313" key="8">
    <source>
        <dbReference type="EMBL" id="ACO60962.1"/>
    </source>
</evidence>
<dbReference type="eggNOG" id="KOG0264">
    <property type="taxonomic scope" value="Eukaryota"/>
</dbReference>
<dbReference type="InterPro" id="IPR050459">
    <property type="entry name" value="WD_repeat_RBAP46/RBAP48/MSI1"/>
</dbReference>
<dbReference type="Gene3D" id="2.130.10.10">
    <property type="entry name" value="YVTN repeat-like/Quinoprotein amine dehydrogenase"/>
    <property type="match status" value="1"/>
</dbReference>
<dbReference type="SUPFAM" id="SSF50978">
    <property type="entry name" value="WD40 repeat-like"/>
    <property type="match status" value="1"/>
</dbReference>
<dbReference type="PROSITE" id="PS50082">
    <property type="entry name" value="WD_REPEATS_2"/>
    <property type="match status" value="2"/>
</dbReference>
<feature type="repeat" description="WD" evidence="5">
    <location>
        <begin position="298"/>
        <end position="331"/>
    </location>
</feature>
<evidence type="ECO:0000256" key="5">
    <source>
        <dbReference type="PROSITE-ProRule" id="PRU00221"/>
    </source>
</evidence>
<dbReference type="PROSITE" id="PS50294">
    <property type="entry name" value="WD_REPEATS_REGION"/>
    <property type="match status" value="1"/>
</dbReference>
<accession>C1DYK9</accession>
<dbReference type="PANTHER" id="PTHR22850">
    <property type="entry name" value="WD40 REPEAT FAMILY"/>
    <property type="match status" value="1"/>
</dbReference>
<dbReference type="InterPro" id="IPR015943">
    <property type="entry name" value="WD40/YVTN_repeat-like_dom_sf"/>
</dbReference>
<keyword evidence="4" id="KW-0156">Chromatin regulator</keyword>
<dbReference type="InParanoid" id="C1DYK9"/>
<dbReference type="EMBL" id="CP001323">
    <property type="protein sequence ID" value="ACO60962.1"/>
    <property type="molecule type" value="Genomic_DNA"/>
</dbReference>
<name>C1DYK9_MICCC</name>
<proteinExistence type="inferred from homology"/>
<evidence type="ECO:0000259" key="7">
    <source>
        <dbReference type="Pfam" id="PF12265"/>
    </source>
</evidence>
<dbReference type="KEGG" id="mis:MICPUN_55904"/>
<evidence type="ECO:0000256" key="4">
    <source>
        <dbReference type="ARBA" id="ARBA00022853"/>
    </source>
</evidence>
<dbReference type="SMART" id="SM00320">
    <property type="entry name" value="WD40"/>
    <property type="match status" value="5"/>
</dbReference>
<dbReference type="AlphaFoldDB" id="C1DYK9"/>
<keyword evidence="9" id="KW-1185">Reference proteome</keyword>
<feature type="region of interest" description="Disordered" evidence="6">
    <location>
        <begin position="137"/>
        <end position="162"/>
    </location>
</feature>
<evidence type="ECO:0000256" key="2">
    <source>
        <dbReference type="ARBA" id="ARBA00022574"/>
    </source>
</evidence>
<protein>
    <submittedName>
        <fullName evidence="8">NURF complex component</fullName>
    </submittedName>
</protein>
<gene>
    <name evidence="8" type="ORF">MICPUN_55904</name>
</gene>
<evidence type="ECO:0000256" key="1">
    <source>
        <dbReference type="ARBA" id="ARBA00009341"/>
    </source>
</evidence>
<feature type="repeat" description="WD" evidence="5">
    <location>
        <begin position="253"/>
        <end position="286"/>
    </location>
</feature>
<comment type="similarity">
    <text evidence="1">Belongs to the WD repeat RBAP46/RBAP48/MSI1 family.</text>
</comment>
<reference evidence="8 9" key="1">
    <citation type="journal article" date="2009" name="Science">
        <title>Green evolution and dynamic adaptations revealed by genomes of the marine picoeukaryotes Micromonas.</title>
        <authorList>
            <person name="Worden A.Z."/>
            <person name="Lee J.H."/>
            <person name="Mock T."/>
            <person name="Rouze P."/>
            <person name="Simmons M.P."/>
            <person name="Aerts A.L."/>
            <person name="Allen A.E."/>
            <person name="Cuvelier M.L."/>
            <person name="Derelle E."/>
            <person name="Everett M.V."/>
            <person name="Foulon E."/>
            <person name="Grimwood J."/>
            <person name="Gundlach H."/>
            <person name="Henrissat B."/>
            <person name="Napoli C."/>
            <person name="McDonald S.M."/>
            <person name="Parker M.S."/>
            <person name="Rombauts S."/>
            <person name="Salamov A."/>
            <person name="Von Dassow P."/>
            <person name="Badger J.H."/>
            <person name="Coutinho P.M."/>
            <person name="Demir E."/>
            <person name="Dubchak I."/>
            <person name="Gentemann C."/>
            <person name="Eikrem W."/>
            <person name="Gready J.E."/>
            <person name="John U."/>
            <person name="Lanier W."/>
            <person name="Lindquist E.A."/>
            <person name="Lucas S."/>
            <person name="Mayer K.F."/>
            <person name="Moreau H."/>
            <person name="Not F."/>
            <person name="Otillar R."/>
            <person name="Panaud O."/>
            <person name="Pangilinan J."/>
            <person name="Paulsen I."/>
            <person name="Piegu B."/>
            <person name="Poliakov A."/>
            <person name="Robbens S."/>
            <person name="Schmutz J."/>
            <person name="Toulza E."/>
            <person name="Wyss T."/>
            <person name="Zelensky A."/>
            <person name="Zhou K."/>
            <person name="Armbrust E.V."/>
            <person name="Bhattacharya D."/>
            <person name="Goodenough U.W."/>
            <person name="Van de Peer Y."/>
            <person name="Grigoriev I.V."/>
        </authorList>
    </citation>
    <scope>NUCLEOTIDE SEQUENCE [LARGE SCALE GENOMIC DNA]</scope>
    <source>
        <strain evidence="9">RCC299 / NOUM17</strain>
    </source>
</reference>
<evidence type="ECO:0000256" key="6">
    <source>
        <dbReference type="SAM" id="MobiDB-lite"/>
    </source>
</evidence>
<dbReference type="FunCoup" id="C1DYK9">
    <property type="interactions" value="633"/>
</dbReference>
<dbReference type="GO" id="GO:0006325">
    <property type="term" value="P:chromatin organization"/>
    <property type="evidence" value="ECO:0007669"/>
    <property type="project" value="UniProtKB-KW"/>
</dbReference>
<keyword evidence="2 5" id="KW-0853">WD repeat</keyword>
<sequence length="454" mass="49635">MDPTDEDYGRWKSLVPFLYDWLAHHRLVWPSLSCRWGQILEQGDYKLKQRLYLSEQTDGSSPTFPNTLTVANVEVVKRRVAAAEHLTFNEEERSAFVKRVKTIIHPGEVNKIREFEASPELFVTHTDAPELFVWNADSQPHRKTGPNMDTEKEGATTPSTPDLVLVGHEENAEFALAVHRERFHVASGGKDQNVLIWNIADHDGGKLWSGRVSDGHGRPAKGALSPRARSGDGVGARSGDFGGAPALAPALKFLGHVDTVEDVAFHPSSALELCSVGDDSALIFWDGRAGTGPTHRVGEAHESDVHCVDWSLLDENAIVTGGADSIVRLWDRRKLSSKGADCVVWSSPAGLHADGITTVQWCPDQDGVFASAGEDGYLNVFDRSRIGAEQTPEAKKLGPPEVLFQHAGHRSSLADFHWNPCDPWTIASVSSGDGGNTLQLWRMTDLLTSTPYAG</sequence>
<dbReference type="OrthoDB" id="427795at2759"/>
<dbReference type="Pfam" id="PF12265">
    <property type="entry name" value="CAF1C_H4-bd"/>
    <property type="match status" value="1"/>
</dbReference>
<dbReference type="InterPro" id="IPR001680">
    <property type="entry name" value="WD40_rpt"/>
</dbReference>
<dbReference type="RefSeq" id="XP_002499704.1">
    <property type="nucleotide sequence ID" value="XM_002499658.1"/>
</dbReference>
<evidence type="ECO:0000313" key="9">
    <source>
        <dbReference type="Proteomes" id="UP000002009"/>
    </source>
</evidence>
<dbReference type="Pfam" id="PF00400">
    <property type="entry name" value="WD40"/>
    <property type="match status" value="3"/>
</dbReference>
<dbReference type="InterPro" id="IPR036322">
    <property type="entry name" value="WD40_repeat_dom_sf"/>
</dbReference>
<evidence type="ECO:0000256" key="3">
    <source>
        <dbReference type="ARBA" id="ARBA00022737"/>
    </source>
</evidence>
<dbReference type="OMA" id="HKAAWSP"/>
<feature type="region of interest" description="Disordered" evidence="6">
    <location>
        <begin position="211"/>
        <end position="235"/>
    </location>
</feature>
<keyword evidence="3" id="KW-0677">Repeat</keyword>
<dbReference type="GeneID" id="8240899"/>
<dbReference type="InterPro" id="IPR022052">
    <property type="entry name" value="Histone-bd_RBBP4-like_N"/>
</dbReference>
<organism evidence="8 9">
    <name type="scientific">Micromonas commoda (strain RCC299 / NOUM17 / CCMP2709)</name>
    <name type="common">Picoplanktonic green alga</name>
    <dbReference type="NCBI Taxonomy" id="296587"/>
    <lineage>
        <taxon>Eukaryota</taxon>
        <taxon>Viridiplantae</taxon>
        <taxon>Chlorophyta</taxon>
        <taxon>Mamiellophyceae</taxon>
        <taxon>Mamiellales</taxon>
        <taxon>Mamiellaceae</taxon>
        <taxon>Micromonas</taxon>
    </lineage>
</organism>
<dbReference type="STRING" id="296587.C1DYK9"/>
<dbReference type="Proteomes" id="UP000002009">
    <property type="component" value="Chromosome 2"/>
</dbReference>
<feature type="domain" description="Histone-binding protein RBBP4-like N-terminal" evidence="7">
    <location>
        <begin position="6"/>
        <end position="76"/>
    </location>
</feature>